<dbReference type="EMBL" id="ASHM01016608">
    <property type="protein sequence ID" value="PNX98411.1"/>
    <property type="molecule type" value="Genomic_DNA"/>
</dbReference>
<proteinExistence type="inferred from homology"/>
<dbReference type="PANTHER" id="PTHR19317:SF81">
    <property type="entry name" value="PRA1 FAMILY PROTEIN D"/>
    <property type="match status" value="1"/>
</dbReference>
<evidence type="ECO:0000256" key="6">
    <source>
        <dbReference type="ARBA" id="ARBA00023136"/>
    </source>
</evidence>
<dbReference type="Proteomes" id="UP000236291">
    <property type="component" value="Unassembled WGS sequence"/>
</dbReference>
<evidence type="ECO:0000256" key="2">
    <source>
        <dbReference type="ARBA" id="ARBA00004127"/>
    </source>
</evidence>
<protein>
    <recommendedName>
        <fullName evidence="7">PRA1 family protein</fullName>
    </recommendedName>
</protein>
<dbReference type="Gramene" id="Tp57577_TGAC_v2_mRNA2955">
    <property type="protein sequence ID" value="Tp57577_TGAC_v2_mRNA2955"/>
    <property type="gene ID" value="Tp57577_TGAC_v2_gene2874"/>
</dbReference>
<dbReference type="InterPro" id="IPR004895">
    <property type="entry name" value="Prenylated_rab_accept_PRA1"/>
</dbReference>
<feature type="transmembrane region" description="Helical" evidence="7">
    <location>
        <begin position="75"/>
        <end position="92"/>
    </location>
</feature>
<dbReference type="GO" id="GO:0016192">
    <property type="term" value="P:vesicle-mediated transport"/>
    <property type="evidence" value="ECO:0007669"/>
    <property type="project" value="EnsemblPlants"/>
</dbReference>
<dbReference type="STRING" id="57577.A0A2K3N5T4"/>
<dbReference type="Pfam" id="PF03208">
    <property type="entry name" value="PRA1"/>
    <property type="match status" value="1"/>
</dbReference>
<organism evidence="8 9">
    <name type="scientific">Trifolium pratense</name>
    <name type="common">Red clover</name>
    <dbReference type="NCBI Taxonomy" id="57577"/>
    <lineage>
        <taxon>Eukaryota</taxon>
        <taxon>Viridiplantae</taxon>
        <taxon>Streptophyta</taxon>
        <taxon>Embryophyta</taxon>
        <taxon>Tracheophyta</taxon>
        <taxon>Spermatophyta</taxon>
        <taxon>Magnoliopsida</taxon>
        <taxon>eudicotyledons</taxon>
        <taxon>Gunneridae</taxon>
        <taxon>Pentapetalae</taxon>
        <taxon>rosids</taxon>
        <taxon>fabids</taxon>
        <taxon>Fabales</taxon>
        <taxon>Fabaceae</taxon>
        <taxon>Papilionoideae</taxon>
        <taxon>50 kb inversion clade</taxon>
        <taxon>NPAAA clade</taxon>
        <taxon>Hologalegina</taxon>
        <taxon>IRL clade</taxon>
        <taxon>Trifolieae</taxon>
        <taxon>Trifolium</taxon>
    </lineage>
</organism>
<dbReference type="GO" id="GO:0016020">
    <property type="term" value="C:membrane"/>
    <property type="evidence" value="ECO:0007669"/>
    <property type="project" value="UniProtKB-SubCell"/>
</dbReference>
<dbReference type="AlphaFoldDB" id="A0A2K3N5T4"/>
<reference evidence="8 9" key="1">
    <citation type="journal article" date="2014" name="Am. J. Bot.">
        <title>Genome assembly and annotation for red clover (Trifolium pratense; Fabaceae).</title>
        <authorList>
            <person name="Istvanek J."/>
            <person name="Jaros M."/>
            <person name="Krenek A."/>
            <person name="Repkova J."/>
        </authorList>
    </citation>
    <scope>NUCLEOTIDE SEQUENCE [LARGE SCALE GENOMIC DNA]</scope>
    <source>
        <strain evidence="9">cv. Tatra</strain>
        <tissue evidence="8">Young leaves</tissue>
    </source>
</reference>
<gene>
    <name evidence="8" type="ORF">L195_g021658</name>
</gene>
<name>A0A2K3N5T4_TRIPR</name>
<comment type="similarity">
    <text evidence="3 7">Belongs to the PRA1 family.</text>
</comment>
<evidence type="ECO:0000256" key="4">
    <source>
        <dbReference type="ARBA" id="ARBA00022692"/>
    </source>
</evidence>
<dbReference type="PANTHER" id="PTHR19317">
    <property type="entry name" value="PRENYLATED RAB ACCEPTOR 1-RELATED"/>
    <property type="match status" value="1"/>
</dbReference>
<keyword evidence="5 7" id="KW-1133">Transmembrane helix</keyword>
<evidence type="ECO:0000256" key="3">
    <source>
        <dbReference type="ARBA" id="ARBA00006483"/>
    </source>
</evidence>
<comment type="function">
    <text evidence="1 7">May be involved in both secretory and endocytic intracellular trafficking in the endosomal/prevacuolar compartments.</text>
</comment>
<dbReference type="GO" id="GO:0005783">
    <property type="term" value="C:endoplasmic reticulum"/>
    <property type="evidence" value="ECO:0007669"/>
    <property type="project" value="EnsemblPlants"/>
</dbReference>
<keyword evidence="6 7" id="KW-0472">Membrane</keyword>
<dbReference type="GO" id="GO:0005794">
    <property type="term" value="C:Golgi apparatus"/>
    <property type="evidence" value="ECO:0007669"/>
    <property type="project" value="TreeGrafter"/>
</dbReference>
<sequence length="181" mass="19821">MSSTTESLSNFKEATLSIMSTRHPWTEFLSLSSLSLPSSLSQATTRIGINLTRFLFNYSFILLFILLLSLVYHPLSILLLLIAFAGWYFLFFTRESDESLTLFNLVSIDDRVIVVALVIFSLVVVAVTGVWLNVVVSVVIAAVVVCLHGALRTTDAGGLDDYESPYGPMLNEASAGSYSPV</sequence>
<evidence type="ECO:0000256" key="1">
    <source>
        <dbReference type="ARBA" id="ARBA00002501"/>
    </source>
</evidence>
<keyword evidence="7" id="KW-0813">Transport</keyword>
<dbReference type="OrthoDB" id="63113at2759"/>
<evidence type="ECO:0000313" key="8">
    <source>
        <dbReference type="EMBL" id="PNX98411.1"/>
    </source>
</evidence>
<comment type="subcellular location">
    <subcellularLocation>
        <location evidence="2">Endomembrane system</location>
        <topology evidence="2">Multi-pass membrane protein</topology>
    </subcellularLocation>
    <subcellularLocation>
        <location evidence="7">Membrane</location>
        <topology evidence="7">Multi-pass membrane protein</topology>
    </subcellularLocation>
</comment>
<comment type="caution">
    <text evidence="8">The sequence shown here is derived from an EMBL/GenBank/DDBJ whole genome shotgun (WGS) entry which is preliminary data.</text>
</comment>
<feature type="transmembrane region" description="Helical" evidence="7">
    <location>
        <begin position="47"/>
        <end position="68"/>
    </location>
</feature>
<keyword evidence="4 7" id="KW-0812">Transmembrane</keyword>
<feature type="transmembrane region" description="Helical" evidence="7">
    <location>
        <begin position="112"/>
        <end position="145"/>
    </location>
</feature>
<evidence type="ECO:0000313" key="9">
    <source>
        <dbReference type="Proteomes" id="UP000236291"/>
    </source>
</evidence>
<evidence type="ECO:0000256" key="7">
    <source>
        <dbReference type="RuleBase" id="RU363107"/>
    </source>
</evidence>
<reference evidence="8 9" key="2">
    <citation type="journal article" date="2017" name="Front. Plant Sci.">
        <title>Gene Classification and Mining of Molecular Markers Useful in Red Clover (Trifolium pratense) Breeding.</title>
        <authorList>
            <person name="Istvanek J."/>
            <person name="Dluhosova J."/>
            <person name="Dluhos P."/>
            <person name="Patkova L."/>
            <person name="Nedelnik J."/>
            <person name="Repkova J."/>
        </authorList>
    </citation>
    <scope>NUCLEOTIDE SEQUENCE [LARGE SCALE GENOMIC DNA]</scope>
    <source>
        <strain evidence="9">cv. Tatra</strain>
        <tissue evidence="8">Young leaves</tissue>
    </source>
</reference>
<evidence type="ECO:0000256" key="5">
    <source>
        <dbReference type="ARBA" id="ARBA00022989"/>
    </source>
</evidence>
<accession>A0A2K3N5T4</accession>